<proteinExistence type="predicted"/>
<keyword evidence="1" id="KW-0472">Membrane</keyword>
<feature type="transmembrane region" description="Helical" evidence="1">
    <location>
        <begin position="77"/>
        <end position="94"/>
    </location>
</feature>
<keyword evidence="1" id="KW-1133">Transmembrane helix</keyword>
<dbReference type="Proteomes" id="UP000592216">
    <property type="component" value="Unassembled WGS sequence"/>
</dbReference>
<evidence type="ECO:0000256" key="1">
    <source>
        <dbReference type="SAM" id="Phobius"/>
    </source>
</evidence>
<feature type="transmembrane region" description="Helical" evidence="1">
    <location>
        <begin position="5"/>
        <end position="24"/>
    </location>
</feature>
<comment type="caution">
    <text evidence="2">The sequence shown here is derived from an EMBL/GenBank/DDBJ whole genome shotgun (WGS) entry which is preliminary data.</text>
</comment>
<evidence type="ECO:0000313" key="2">
    <source>
        <dbReference type="EMBL" id="NVO25762.1"/>
    </source>
</evidence>
<dbReference type="RefSeq" id="WP_177159274.1">
    <property type="nucleotide sequence ID" value="NZ_JABCJE010000037.1"/>
</dbReference>
<dbReference type="AlphaFoldDB" id="A0A850QBM6"/>
<gene>
    <name evidence="2" type="ORF">HJ536_20670</name>
</gene>
<evidence type="ECO:0000313" key="3">
    <source>
        <dbReference type="Proteomes" id="UP000592216"/>
    </source>
</evidence>
<organism evidence="2 3">
    <name type="scientific">Donghicola mangrovi</name>
    <dbReference type="NCBI Taxonomy" id="2729614"/>
    <lineage>
        <taxon>Bacteria</taxon>
        <taxon>Pseudomonadati</taxon>
        <taxon>Pseudomonadota</taxon>
        <taxon>Alphaproteobacteria</taxon>
        <taxon>Rhodobacterales</taxon>
        <taxon>Roseobacteraceae</taxon>
        <taxon>Donghicola</taxon>
    </lineage>
</organism>
<feature type="transmembrane region" description="Helical" evidence="1">
    <location>
        <begin position="44"/>
        <end position="65"/>
    </location>
</feature>
<accession>A0A850QBM6</accession>
<feature type="transmembrane region" description="Helical" evidence="1">
    <location>
        <begin position="100"/>
        <end position="118"/>
    </location>
</feature>
<name>A0A850QBM6_9RHOB</name>
<dbReference type="EMBL" id="JABCJE010000037">
    <property type="protein sequence ID" value="NVO25762.1"/>
    <property type="molecule type" value="Genomic_DNA"/>
</dbReference>
<keyword evidence="1" id="KW-0812">Transmembrane</keyword>
<reference evidence="2 3" key="1">
    <citation type="submission" date="2020-04" db="EMBL/GenBank/DDBJ databases">
        <title>Donghicola sp., a member of the Rhodobacteraceae family isolated from mangrove forest in Thailand.</title>
        <authorList>
            <person name="Charoenyingcharoen P."/>
            <person name="Yukphan P."/>
        </authorList>
    </citation>
    <scope>NUCLEOTIDE SEQUENCE [LARGE SCALE GENOMIC DNA]</scope>
    <source>
        <strain evidence="2 3">B5-SW-15</strain>
    </source>
</reference>
<protein>
    <submittedName>
        <fullName evidence="2">Uncharacterized protein</fullName>
    </submittedName>
</protein>
<sequence length="126" mass="13886">MSIRYLKVAGVGLAGLTAAMHIFVGSVDTLFPLLEGDLDMVIKSTFHACWHFISVFLAFSVWSFASETESAKMIARLWIAFAACFFTVGLYSAGLRGLIIVPQWTLLWAAGVLVLLHFRQIESKTA</sequence>